<evidence type="ECO:0000256" key="5">
    <source>
        <dbReference type="ARBA" id="ARBA00023136"/>
    </source>
</evidence>
<dbReference type="HOGENOM" id="CLU_000960_28_3_0"/>
<accession>E3CZS3</accession>
<feature type="transmembrane region" description="Helical" evidence="6">
    <location>
        <begin position="105"/>
        <end position="125"/>
    </location>
</feature>
<dbReference type="AlphaFoldDB" id="E3CZS3"/>
<dbReference type="InterPro" id="IPR036259">
    <property type="entry name" value="MFS_trans_sf"/>
</dbReference>
<sequence length="467" mass="49187">MSLRLVLVVFATGLTSFLSTYLSSSVNLALKTIGTELAVSPSSLSLLTSVYLLCSSVCIVPFGKVSDTYGPKRTLVFGCGFFILSNLLVPLLAQGFRSLLLLRGIQGVASAFLVVSNTPIIVGVVPPKHRTTALGVLSGLVYFGNSVGSFVGGALTEVFGWRSIFWSAAGGAGVALVLLQLLVPATRPGGGNRGPLDVPGILFYALALVSLQTGASRLTSPWGPWLLGGCALAFALFLRRQTRAENPVFDLRLFLTNRVFALANGAVFLNFLATYGSQYLLPLYLQCNRGMSPLEAGKITLYQPLMQVFFSPLAGWLASRVPPAWVATGGMGLIAAALVLFSRLTEQTPLSLLVTGLVLVGVGISFFSAPNTSIIMQAAPPERRGMAAASNSLMRNLGMQCSIILCGVAFLLALGQVKGIPPERYGDMLGATRRCFAFFAGVCCLGMVLSLARTRRGPEGGGTGEEA</sequence>
<dbReference type="InterPro" id="IPR020846">
    <property type="entry name" value="MFS_dom"/>
</dbReference>
<evidence type="ECO:0000256" key="2">
    <source>
        <dbReference type="ARBA" id="ARBA00022448"/>
    </source>
</evidence>
<feature type="transmembrane region" description="Helical" evidence="6">
    <location>
        <begin position="397"/>
        <end position="416"/>
    </location>
</feature>
<keyword evidence="2" id="KW-0813">Transport</keyword>
<dbReference type="PANTHER" id="PTHR42718:SF9">
    <property type="entry name" value="MAJOR FACILITATOR SUPERFAMILY MULTIDRUG TRANSPORTER MFSC"/>
    <property type="match status" value="1"/>
</dbReference>
<evidence type="ECO:0000259" key="7">
    <source>
        <dbReference type="PROSITE" id="PS50850"/>
    </source>
</evidence>
<evidence type="ECO:0000313" key="9">
    <source>
        <dbReference type="Proteomes" id="UP000005096"/>
    </source>
</evidence>
<keyword evidence="3 6" id="KW-0812">Transmembrane</keyword>
<feature type="domain" description="Major facilitator superfamily (MFS) profile" evidence="7">
    <location>
        <begin position="8"/>
        <end position="458"/>
    </location>
</feature>
<feature type="transmembrane region" description="Helical" evidence="6">
    <location>
        <begin position="44"/>
        <end position="63"/>
    </location>
</feature>
<dbReference type="Gene3D" id="1.20.1250.20">
    <property type="entry name" value="MFS general substrate transporter like domains"/>
    <property type="match status" value="1"/>
</dbReference>
<feature type="transmembrane region" description="Helical" evidence="6">
    <location>
        <begin position="164"/>
        <end position="183"/>
    </location>
</feature>
<evidence type="ECO:0000313" key="8">
    <source>
        <dbReference type="EMBL" id="EFQ24705.1"/>
    </source>
</evidence>
<dbReference type="RefSeq" id="WP_006301950.1">
    <property type="nucleotide sequence ID" value="NZ_CM001022.1"/>
</dbReference>
<dbReference type="SUPFAM" id="SSF103473">
    <property type="entry name" value="MFS general substrate transporter"/>
    <property type="match status" value="1"/>
</dbReference>
<dbReference type="eggNOG" id="COG2814">
    <property type="taxonomic scope" value="Bacteria"/>
</dbReference>
<dbReference type="STRING" id="584708.Apau_2298"/>
<proteinExistence type="predicted"/>
<reference evidence="8 9" key="1">
    <citation type="journal article" date="2010" name="Stand. Genomic Sci.">
        <title>Non-contiguous finished genome sequence of Aminomonas paucivorans type strain (GLU-3).</title>
        <authorList>
            <person name="Pitluck S."/>
            <person name="Yasawong M."/>
            <person name="Held B."/>
            <person name="Lapidus A."/>
            <person name="Nolan M."/>
            <person name="Copeland A."/>
            <person name="Lucas S."/>
            <person name="Del Rio T.G."/>
            <person name="Tice H."/>
            <person name="Cheng J.F."/>
            <person name="Chertkov O."/>
            <person name="Goodwin L."/>
            <person name="Tapia R."/>
            <person name="Han C."/>
            <person name="Liolios K."/>
            <person name="Ivanova N."/>
            <person name="Mavromatis K."/>
            <person name="Ovchinnikova G."/>
            <person name="Pati A."/>
            <person name="Chen A."/>
            <person name="Palaniappan K."/>
            <person name="Land M."/>
            <person name="Hauser L."/>
            <person name="Chang Y.J."/>
            <person name="Jeffries C.D."/>
            <person name="Pukall R."/>
            <person name="Spring S."/>
            <person name="Rohde M."/>
            <person name="Sikorski J."/>
            <person name="Goker M."/>
            <person name="Woyke T."/>
            <person name="Bristow J."/>
            <person name="Eisen J.A."/>
            <person name="Markowitz V."/>
            <person name="Hugenholtz P."/>
            <person name="Kyrpides N.C."/>
            <person name="Klenk H.P."/>
        </authorList>
    </citation>
    <scope>NUCLEOTIDE SEQUENCE [LARGE SCALE GENOMIC DNA]</scope>
    <source>
        <strain evidence="8 9">DSM 12260</strain>
    </source>
</reference>
<feature type="transmembrane region" description="Helical" evidence="6">
    <location>
        <begin position="325"/>
        <end position="344"/>
    </location>
</feature>
<dbReference type="GO" id="GO:0016020">
    <property type="term" value="C:membrane"/>
    <property type="evidence" value="ECO:0007669"/>
    <property type="project" value="UniProtKB-SubCell"/>
</dbReference>
<keyword evidence="5 6" id="KW-0472">Membrane</keyword>
<dbReference type="PANTHER" id="PTHR42718">
    <property type="entry name" value="MAJOR FACILITATOR SUPERFAMILY MULTIDRUG TRANSPORTER MFSC"/>
    <property type="match status" value="1"/>
</dbReference>
<gene>
    <name evidence="8" type="ORF">Apau_2298</name>
</gene>
<dbReference type="Proteomes" id="UP000005096">
    <property type="component" value="Chromosome"/>
</dbReference>
<feature type="transmembrane region" description="Helical" evidence="6">
    <location>
        <begin position="436"/>
        <end position="452"/>
    </location>
</feature>
<dbReference type="PROSITE" id="PS50850">
    <property type="entry name" value="MFS"/>
    <property type="match status" value="1"/>
</dbReference>
<evidence type="ECO:0000256" key="1">
    <source>
        <dbReference type="ARBA" id="ARBA00004141"/>
    </source>
</evidence>
<evidence type="ECO:0000256" key="6">
    <source>
        <dbReference type="SAM" id="Phobius"/>
    </source>
</evidence>
<dbReference type="PaxDb" id="584708-Apau_2298"/>
<dbReference type="Pfam" id="PF07690">
    <property type="entry name" value="MFS_1"/>
    <property type="match status" value="1"/>
</dbReference>
<evidence type="ECO:0000256" key="4">
    <source>
        <dbReference type="ARBA" id="ARBA00022989"/>
    </source>
</evidence>
<organism evidence="8 9">
    <name type="scientific">Aminomonas paucivorans DSM 12260</name>
    <dbReference type="NCBI Taxonomy" id="584708"/>
    <lineage>
        <taxon>Bacteria</taxon>
        <taxon>Thermotogati</taxon>
        <taxon>Synergistota</taxon>
        <taxon>Synergistia</taxon>
        <taxon>Synergistales</taxon>
        <taxon>Synergistaceae</taxon>
        <taxon>Aminomonas</taxon>
    </lineage>
</organism>
<dbReference type="InterPro" id="IPR011701">
    <property type="entry name" value="MFS"/>
</dbReference>
<feature type="transmembrane region" description="Helical" evidence="6">
    <location>
        <begin position="75"/>
        <end position="93"/>
    </location>
</feature>
<dbReference type="GO" id="GO:0022857">
    <property type="term" value="F:transmembrane transporter activity"/>
    <property type="evidence" value="ECO:0007669"/>
    <property type="project" value="InterPro"/>
</dbReference>
<keyword evidence="9" id="KW-1185">Reference proteome</keyword>
<name>E3CZS3_9BACT</name>
<feature type="transmembrane region" description="Helical" evidence="6">
    <location>
        <begin position="221"/>
        <end position="238"/>
    </location>
</feature>
<feature type="transmembrane region" description="Helical" evidence="6">
    <location>
        <begin position="195"/>
        <end position="215"/>
    </location>
</feature>
<dbReference type="Gene3D" id="1.20.1720.10">
    <property type="entry name" value="Multidrug resistance protein D"/>
    <property type="match status" value="1"/>
</dbReference>
<protein>
    <submittedName>
        <fullName evidence="8">Major facilitator superfamily MFS_1</fullName>
    </submittedName>
</protein>
<keyword evidence="4 6" id="KW-1133">Transmembrane helix</keyword>
<evidence type="ECO:0000256" key="3">
    <source>
        <dbReference type="ARBA" id="ARBA00022692"/>
    </source>
</evidence>
<dbReference type="CDD" id="cd17321">
    <property type="entry name" value="MFS_MMR_MDR_like"/>
    <property type="match status" value="1"/>
</dbReference>
<comment type="subcellular location">
    <subcellularLocation>
        <location evidence="1">Membrane</location>
        <topology evidence="1">Multi-pass membrane protein</topology>
    </subcellularLocation>
</comment>
<dbReference type="EMBL" id="CM001022">
    <property type="protein sequence ID" value="EFQ24705.1"/>
    <property type="molecule type" value="Genomic_DNA"/>
</dbReference>
<feature type="transmembrane region" description="Helical" evidence="6">
    <location>
        <begin position="259"/>
        <end position="281"/>
    </location>
</feature>
<feature type="transmembrane region" description="Helical" evidence="6">
    <location>
        <begin position="132"/>
        <end position="152"/>
    </location>
</feature>
<feature type="transmembrane region" description="Helical" evidence="6">
    <location>
        <begin position="350"/>
        <end position="376"/>
    </location>
</feature>